<reference evidence="1 2" key="1">
    <citation type="submission" date="2023-07" db="EMBL/GenBank/DDBJ databases">
        <title>Closed genoem sequence of Methanomicrococcus sp. Hf6.</title>
        <authorList>
            <person name="Poehlein A."/>
            <person name="Protasov E."/>
            <person name="Platt K."/>
            <person name="Reeh H."/>
            <person name="Daniel R."/>
            <person name="Brune A."/>
        </authorList>
    </citation>
    <scope>NUCLEOTIDE SEQUENCE [LARGE SCALE GENOMIC DNA]</scope>
    <source>
        <strain evidence="1 2">Hf6</strain>
    </source>
</reference>
<dbReference type="EMBL" id="CP131059">
    <property type="protein sequence ID" value="WNY23325.1"/>
    <property type="molecule type" value="Genomic_DNA"/>
</dbReference>
<accession>A0AA96V130</accession>
<proteinExistence type="predicted"/>
<dbReference type="KEGG" id="mehf:MmiHf6_06300"/>
<gene>
    <name evidence="1" type="ORF">MmiHf6_06300</name>
</gene>
<name>A0AA96V130_9EURY</name>
<protein>
    <submittedName>
        <fullName evidence="1">Uncharacterized protein</fullName>
    </submittedName>
</protein>
<evidence type="ECO:0000313" key="2">
    <source>
        <dbReference type="Proteomes" id="UP001302978"/>
    </source>
</evidence>
<evidence type="ECO:0000313" key="1">
    <source>
        <dbReference type="EMBL" id="WNY23325.1"/>
    </source>
</evidence>
<dbReference type="Proteomes" id="UP001302978">
    <property type="component" value="Chromosome"/>
</dbReference>
<sequence>MLLPAIGLRFRVVSGFRFHCLCSFYSNPFAFANVPRLPSGFCFRLQSGLHRSCRCRHRSSCPPPPTREPLRFSLIISKKCSHFSLIQKKRSRFSLIISKKRSHFSLIISKKRSRFSLIISKNAPVFISQSKQSAISSSINLFLTIANPFLSCLRPHL</sequence>
<keyword evidence="2" id="KW-1185">Reference proteome</keyword>
<dbReference type="AlphaFoldDB" id="A0AA96V130"/>
<organism evidence="1 2">
    <name type="scientific">Methanimicrococcus hongohii</name>
    <dbReference type="NCBI Taxonomy" id="3028295"/>
    <lineage>
        <taxon>Archaea</taxon>
        <taxon>Methanobacteriati</taxon>
        <taxon>Methanobacteriota</taxon>
        <taxon>Stenosarchaea group</taxon>
        <taxon>Methanomicrobia</taxon>
        <taxon>Methanosarcinales</taxon>
        <taxon>Methanosarcinaceae</taxon>
        <taxon>Methanimicrococcus</taxon>
    </lineage>
</organism>